<dbReference type="PANTHER" id="PTHR44845">
    <property type="entry name" value="CARRIER DOMAIN-CONTAINING PROTEIN"/>
    <property type="match status" value="1"/>
</dbReference>
<dbReference type="Pfam" id="PF13193">
    <property type="entry name" value="AMP-binding_C"/>
    <property type="match status" value="1"/>
</dbReference>
<dbReference type="OrthoDB" id="9778383at2"/>
<dbReference type="Gene3D" id="3.40.50.12780">
    <property type="entry name" value="N-terminal domain of ligase-like"/>
    <property type="match status" value="1"/>
</dbReference>
<name>A0A419SYM3_9FIRM</name>
<dbReference type="Proteomes" id="UP000284277">
    <property type="component" value="Unassembled WGS sequence"/>
</dbReference>
<evidence type="ECO:0000259" key="3">
    <source>
        <dbReference type="Pfam" id="PF00501"/>
    </source>
</evidence>
<evidence type="ECO:0000256" key="2">
    <source>
        <dbReference type="ARBA" id="ARBA00022553"/>
    </source>
</evidence>
<feature type="domain" description="AMP-binding enzyme C-terminal" evidence="4">
    <location>
        <begin position="450"/>
        <end position="522"/>
    </location>
</feature>
<reference evidence="5 6" key="1">
    <citation type="submission" date="2016-08" db="EMBL/GenBank/DDBJ databases">
        <title>A new outlook on sporulation: Clostridium algidixylanolyticum.</title>
        <authorList>
            <person name="Poppleton D.I."/>
            <person name="Gribaldo S."/>
        </authorList>
    </citation>
    <scope>NUCLEOTIDE SEQUENCE [LARGE SCALE GENOMIC DNA]</scope>
    <source>
        <strain evidence="5 6">SPL73</strain>
    </source>
</reference>
<dbReference type="PROSITE" id="PS00455">
    <property type="entry name" value="AMP_BINDING"/>
    <property type="match status" value="1"/>
</dbReference>
<gene>
    <name evidence="5" type="ORF">BET01_06490</name>
</gene>
<dbReference type="InterPro" id="IPR045851">
    <property type="entry name" value="AMP-bd_C_sf"/>
</dbReference>
<dbReference type="Gene3D" id="3.30.300.30">
    <property type="match status" value="1"/>
</dbReference>
<dbReference type="PANTHER" id="PTHR44845:SF6">
    <property type="entry name" value="BETA-ALANINE-ACTIVATING ENZYME"/>
    <property type="match status" value="1"/>
</dbReference>
<dbReference type="RefSeq" id="WP_120197761.1">
    <property type="nucleotide sequence ID" value="NZ_MCIA01000031.1"/>
</dbReference>
<dbReference type="InterPro" id="IPR042099">
    <property type="entry name" value="ANL_N_sf"/>
</dbReference>
<feature type="domain" description="AMP-dependent synthetase/ligase" evidence="3">
    <location>
        <begin position="36"/>
        <end position="391"/>
    </location>
</feature>
<dbReference type="InterPro" id="IPR025110">
    <property type="entry name" value="AMP-bd_C"/>
</dbReference>
<dbReference type="AlphaFoldDB" id="A0A419SYM3"/>
<organism evidence="5 6">
    <name type="scientific">Lacrimispora algidixylanolytica</name>
    <dbReference type="NCBI Taxonomy" id="94868"/>
    <lineage>
        <taxon>Bacteria</taxon>
        <taxon>Bacillati</taxon>
        <taxon>Bacillota</taxon>
        <taxon>Clostridia</taxon>
        <taxon>Lachnospirales</taxon>
        <taxon>Lachnospiraceae</taxon>
        <taxon>Lacrimispora</taxon>
    </lineage>
</organism>
<dbReference type="SUPFAM" id="SSF56801">
    <property type="entry name" value="Acetyl-CoA synthetase-like"/>
    <property type="match status" value="1"/>
</dbReference>
<dbReference type="NCBIfam" id="TIGR01733">
    <property type="entry name" value="AA-adenyl-dom"/>
    <property type="match status" value="1"/>
</dbReference>
<evidence type="ECO:0000256" key="1">
    <source>
        <dbReference type="ARBA" id="ARBA00022450"/>
    </source>
</evidence>
<proteinExistence type="predicted"/>
<accession>A0A419SYM3</accession>
<dbReference type="Pfam" id="PF00501">
    <property type="entry name" value="AMP-binding"/>
    <property type="match status" value="1"/>
</dbReference>
<evidence type="ECO:0000313" key="5">
    <source>
        <dbReference type="EMBL" id="RKD30238.1"/>
    </source>
</evidence>
<keyword evidence="1" id="KW-0596">Phosphopantetheine</keyword>
<dbReference type="InterPro" id="IPR000873">
    <property type="entry name" value="AMP-dep_synth/lig_dom"/>
</dbReference>
<dbReference type="InterPro" id="IPR010071">
    <property type="entry name" value="AA_adenyl_dom"/>
</dbReference>
<dbReference type="PRINTS" id="PR00154">
    <property type="entry name" value="AMPBINDING"/>
</dbReference>
<sequence length="536" mass="60512">MGIECEKKPPKAILRGPVKHREGGQTIVDLFDKYVIESPNNIAVKDKERELSYEQLSFFVTKIARYVEEVPKVSKRVAILIQNSVESVSAVMGVLKAKSAYVPLDIKGGPYRNESILLDSQPDLILISQKYLDKVKNDPEWGKVAKLLTETFVYEVIEELMNAKQDENDTVLEKVRCEDYAYIIYTSGSTGKPKGVVVSHYNLVNFIVWAKDQYVTSLNFEKPVMFALYASLAFDMTVISVLVPLISGNGIVTYDYSNSGYALSKIIMDNLVDVLILTPSHLRIIEELDVSKSNIKVIVTGGETLKTSVARRICKLFSDRITFFNLYGPTETTIGCTSHKYDIEKDTKSTVPIGIPTDNVDIYLLKEDMTPARLDEIGEIYIAGLNVTDGYINKKELTDKCFVEDIYGEKPGKMYKSNDLAVLQDDGEMTFIGRNDHQIKFNGYRIELEEIESFLVQHESIKDAAVILIRETKLDYICAYMVTDKDCSAEDVKQYLITKLPLYMLPQKYVFLSSLPYTVNGKIDRKKLSSTNSDIG</sequence>
<dbReference type="EMBL" id="MCIA01000031">
    <property type="protein sequence ID" value="RKD30238.1"/>
    <property type="molecule type" value="Genomic_DNA"/>
</dbReference>
<protein>
    <recommendedName>
        <fullName evidence="7">AMP-dependent synthetase/ligase domain-containing protein</fullName>
    </recommendedName>
</protein>
<comment type="caution">
    <text evidence="5">The sequence shown here is derived from an EMBL/GenBank/DDBJ whole genome shotgun (WGS) entry which is preliminary data.</text>
</comment>
<keyword evidence="6" id="KW-1185">Reference proteome</keyword>
<evidence type="ECO:0000313" key="6">
    <source>
        <dbReference type="Proteomes" id="UP000284277"/>
    </source>
</evidence>
<dbReference type="InterPro" id="IPR020459">
    <property type="entry name" value="AMP-binding"/>
</dbReference>
<keyword evidence="2" id="KW-0597">Phosphoprotein</keyword>
<dbReference type="InterPro" id="IPR020845">
    <property type="entry name" value="AMP-binding_CS"/>
</dbReference>
<evidence type="ECO:0000259" key="4">
    <source>
        <dbReference type="Pfam" id="PF13193"/>
    </source>
</evidence>
<evidence type="ECO:0008006" key="7">
    <source>
        <dbReference type="Google" id="ProtNLM"/>
    </source>
</evidence>